<dbReference type="AlphaFoldDB" id="A0A9Q3E5N4"/>
<accession>A0A9Q3E5N4</accession>
<reference evidence="1" key="1">
    <citation type="submission" date="2021-03" db="EMBL/GenBank/DDBJ databases">
        <title>Draft genome sequence of rust myrtle Austropuccinia psidii MF-1, a brazilian biotype.</title>
        <authorList>
            <person name="Quecine M.C."/>
            <person name="Pachon D.M.R."/>
            <person name="Bonatelli M.L."/>
            <person name="Correr F.H."/>
            <person name="Franceschini L.M."/>
            <person name="Leite T.F."/>
            <person name="Margarido G.R.A."/>
            <person name="Almeida C.A."/>
            <person name="Ferrarezi J.A."/>
            <person name="Labate C.A."/>
        </authorList>
    </citation>
    <scope>NUCLEOTIDE SEQUENCE</scope>
    <source>
        <strain evidence="1">MF-1</strain>
    </source>
</reference>
<gene>
    <name evidence="1" type="ORF">O181_054999</name>
</gene>
<name>A0A9Q3E5N4_9BASI</name>
<dbReference type="Proteomes" id="UP000765509">
    <property type="component" value="Unassembled WGS sequence"/>
</dbReference>
<evidence type="ECO:0000313" key="1">
    <source>
        <dbReference type="EMBL" id="MBW0515284.1"/>
    </source>
</evidence>
<comment type="caution">
    <text evidence="1">The sequence shown here is derived from an EMBL/GenBank/DDBJ whole genome shotgun (WGS) entry which is preliminary data.</text>
</comment>
<feature type="non-terminal residue" evidence="1">
    <location>
        <position position="78"/>
    </location>
</feature>
<keyword evidence="2" id="KW-1185">Reference proteome</keyword>
<evidence type="ECO:0000313" key="2">
    <source>
        <dbReference type="Proteomes" id="UP000765509"/>
    </source>
</evidence>
<organism evidence="1 2">
    <name type="scientific">Austropuccinia psidii MF-1</name>
    <dbReference type="NCBI Taxonomy" id="1389203"/>
    <lineage>
        <taxon>Eukaryota</taxon>
        <taxon>Fungi</taxon>
        <taxon>Dikarya</taxon>
        <taxon>Basidiomycota</taxon>
        <taxon>Pucciniomycotina</taxon>
        <taxon>Pucciniomycetes</taxon>
        <taxon>Pucciniales</taxon>
        <taxon>Sphaerophragmiaceae</taxon>
        <taxon>Austropuccinia</taxon>
    </lineage>
</organism>
<proteinExistence type="predicted"/>
<dbReference type="EMBL" id="AVOT02024552">
    <property type="protein sequence ID" value="MBW0515284.1"/>
    <property type="molecule type" value="Genomic_DNA"/>
</dbReference>
<sequence>MNDALEHAKQKWDKSHKTPEFKVGDLILVSTLSFSNIKGPKISKDSFAGPFIIKALHGTNAVQVELSGELENKHPTFP</sequence>
<protein>
    <submittedName>
        <fullName evidence="1">Uncharacterized protein</fullName>
    </submittedName>
</protein>